<dbReference type="Pfam" id="PF07690">
    <property type="entry name" value="MFS_1"/>
    <property type="match status" value="1"/>
</dbReference>
<evidence type="ECO:0000256" key="3">
    <source>
        <dbReference type="ARBA" id="ARBA00022475"/>
    </source>
</evidence>
<feature type="transmembrane region" description="Helical" evidence="7">
    <location>
        <begin position="355"/>
        <end position="379"/>
    </location>
</feature>
<evidence type="ECO:0000259" key="8">
    <source>
        <dbReference type="PROSITE" id="PS50850"/>
    </source>
</evidence>
<proteinExistence type="predicted"/>
<feature type="transmembrane region" description="Helical" evidence="7">
    <location>
        <begin position="295"/>
        <end position="315"/>
    </location>
</feature>
<dbReference type="GeneID" id="74944807"/>
<dbReference type="PANTHER" id="PTHR23517">
    <property type="entry name" value="RESISTANCE PROTEIN MDTM, PUTATIVE-RELATED-RELATED"/>
    <property type="match status" value="1"/>
</dbReference>
<organism evidence="9 10">
    <name type="scientific">Salinirubellus salinus</name>
    <dbReference type="NCBI Taxonomy" id="1364945"/>
    <lineage>
        <taxon>Archaea</taxon>
        <taxon>Methanobacteriati</taxon>
        <taxon>Methanobacteriota</taxon>
        <taxon>Stenosarchaea group</taxon>
        <taxon>Halobacteria</taxon>
        <taxon>Halobacteriales</taxon>
        <taxon>Natronomonadaceae</taxon>
        <taxon>Salinirubellus</taxon>
    </lineage>
</organism>
<name>A0A9E7UB39_9EURY</name>
<feature type="transmembrane region" description="Helical" evidence="7">
    <location>
        <begin position="81"/>
        <end position="99"/>
    </location>
</feature>
<feature type="transmembrane region" description="Helical" evidence="7">
    <location>
        <begin position="12"/>
        <end position="34"/>
    </location>
</feature>
<evidence type="ECO:0000313" key="10">
    <source>
        <dbReference type="Proteomes" id="UP001057580"/>
    </source>
</evidence>
<feature type="domain" description="Major facilitator superfamily (MFS) profile" evidence="8">
    <location>
        <begin position="15"/>
        <end position="409"/>
    </location>
</feature>
<dbReference type="PROSITE" id="PS50850">
    <property type="entry name" value="MFS"/>
    <property type="match status" value="1"/>
</dbReference>
<keyword evidence="4 7" id="KW-0812">Transmembrane</keyword>
<keyword evidence="3" id="KW-1003">Cell membrane</keyword>
<dbReference type="GO" id="GO:0022857">
    <property type="term" value="F:transmembrane transporter activity"/>
    <property type="evidence" value="ECO:0007669"/>
    <property type="project" value="InterPro"/>
</dbReference>
<dbReference type="InterPro" id="IPR036259">
    <property type="entry name" value="MFS_trans_sf"/>
</dbReference>
<feature type="transmembrane region" description="Helical" evidence="7">
    <location>
        <begin position="40"/>
        <end position="60"/>
    </location>
</feature>
<dbReference type="InterPro" id="IPR050171">
    <property type="entry name" value="MFS_Transporters"/>
</dbReference>
<keyword evidence="10" id="KW-1185">Reference proteome</keyword>
<dbReference type="PANTHER" id="PTHR23517:SF13">
    <property type="entry name" value="MAJOR FACILITATOR SUPERFAMILY MFS_1"/>
    <property type="match status" value="1"/>
</dbReference>
<evidence type="ECO:0000256" key="4">
    <source>
        <dbReference type="ARBA" id="ARBA00022692"/>
    </source>
</evidence>
<dbReference type="SUPFAM" id="SSF103473">
    <property type="entry name" value="MFS general substrate transporter"/>
    <property type="match status" value="1"/>
</dbReference>
<comment type="subcellular location">
    <subcellularLocation>
        <location evidence="1">Cell membrane</location>
        <topology evidence="1">Multi-pass membrane protein</topology>
    </subcellularLocation>
</comment>
<reference evidence="9" key="1">
    <citation type="submission" date="2022-09" db="EMBL/GenBank/DDBJ databases">
        <title>Diverse halophilic archaea isolated from saline environments.</title>
        <authorList>
            <person name="Cui H.-L."/>
        </authorList>
    </citation>
    <scope>NUCLEOTIDE SEQUENCE</scope>
    <source>
        <strain evidence="9">ZS-35-S2</strain>
    </source>
</reference>
<dbReference type="CDD" id="cd17325">
    <property type="entry name" value="MFS_MdtG_SLC18_like"/>
    <property type="match status" value="1"/>
</dbReference>
<dbReference type="KEGG" id="ssai:N0B31_20255"/>
<dbReference type="RefSeq" id="WP_260593459.1">
    <property type="nucleotide sequence ID" value="NZ_CP104003.1"/>
</dbReference>
<sequence length="421" mass="43153">MPSTAETDDYHVPTIVGSLIAGVFIGGLGGGVAFPTLPTLGAVLGISPLLVGVILSANRITRTVMNTPAGQIIDRMGTRRPMVLGFGLQGAAPFGYVLGLHPEWVPLLGAAELFVAARMVWGFGSAFVFVGSFSTVVHVTSEANRGQWIGYFRGAQSIGFPTGLVAGGLLTDLYSYDVAFATAGTLGLVATGVAAAVLPDLRPSVETTTSLRALPGLIRREPRIALVGVVNFTVRFLFAGVLLSTIVLYATTYDIGIGEFSAVGASGLIMALSVLFSGGTTLISGRLSDAVGNRVFITLPALATFAFGFVALGLVPTLPVTLIGVACIGIGVGGTSPPLLAYLGDISPEGDVGKVGGVYNVFGDLGSSAGPLVALPFAVRFGFRAEYLACAGLVALTFLLVVGTLLRDQTARGRVSKRAGD</sequence>
<accession>A0A9E7UB39</accession>
<evidence type="ECO:0000313" key="9">
    <source>
        <dbReference type="EMBL" id="UWM54439.1"/>
    </source>
</evidence>
<dbReference type="Gene3D" id="1.20.1250.20">
    <property type="entry name" value="MFS general substrate transporter like domains"/>
    <property type="match status" value="1"/>
</dbReference>
<feature type="transmembrane region" description="Helical" evidence="7">
    <location>
        <begin position="119"/>
        <end position="139"/>
    </location>
</feature>
<evidence type="ECO:0000256" key="5">
    <source>
        <dbReference type="ARBA" id="ARBA00022989"/>
    </source>
</evidence>
<dbReference type="AlphaFoldDB" id="A0A9E7UB39"/>
<keyword evidence="5 7" id="KW-1133">Transmembrane helix</keyword>
<keyword evidence="6 7" id="KW-0472">Membrane</keyword>
<dbReference type="InterPro" id="IPR020846">
    <property type="entry name" value="MFS_dom"/>
</dbReference>
<dbReference type="GO" id="GO:0005886">
    <property type="term" value="C:plasma membrane"/>
    <property type="evidence" value="ECO:0007669"/>
    <property type="project" value="UniProtKB-SubCell"/>
</dbReference>
<feature type="transmembrane region" description="Helical" evidence="7">
    <location>
        <begin position="262"/>
        <end position="283"/>
    </location>
</feature>
<protein>
    <submittedName>
        <fullName evidence="9">MFS transporter</fullName>
    </submittedName>
</protein>
<dbReference type="Proteomes" id="UP001057580">
    <property type="component" value="Chromosome"/>
</dbReference>
<feature type="transmembrane region" description="Helical" evidence="7">
    <location>
        <begin position="224"/>
        <end position="250"/>
    </location>
</feature>
<feature type="transmembrane region" description="Helical" evidence="7">
    <location>
        <begin position="151"/>
        <end position="170"/>
    </location>
</feature>
<feature type="transmembrane region" description="Helical" evidence="7">
    <location>
        <begin position="321"/>
        <end position="343"/>
    </location>
</feature>
<dbReference type="InterPro" id="IPR011701">
    <property type="entry name" value="MFS"/>
</dbReference>
<feature type="transmembrane region" description="Helical" evidence="7">
    <location>
        <begin position="385"/>
        <end position="406"/>
    </location>
</feature>
<feature type="transmembrane region" description="Helical" evidence="7">
    <location>
        <begin position="176"/>
        <end position="198"/>
    </location>
</feature>
<keyword evidence="2" id="KW-0813">Transport</keyword>
<evidence type="ECO:0000256" key="7">
    <source>
        <dbReference type="SAM" id="Phobius"/>
    </source>
</evidence>
<evidence type="ECO:0000256" key="6">
    <source>
        <dbReference type="ARBA" id="ARBA00023136"/>
    </source>
</evidence>
<dbReference type="EMBL" id="CP104003">
    <property type="protein sequence ID" value="UWM54439.1"/>
    <property type="molecule type" value="Genomic_DNA"/>
</dbReference>
<evidence type="ECO:0000256" key="1">
    <source>
        <dbReference type="ARBA" id="ARBA00004651"/>
    </source>
</evidence>
<gene>
    <name evidence="9" type="ORF">N0B31_20255</name>
</gene>
<evidence type="ECO:0000256" key="2">
    <source>
        <dbReference type="ARBA" id="ARBA00022448"/>
    </source>
</evidence>